<dbReference type="GO" id="GO:0006935">
    <property type="term" value="P:chemotaxis"/>
    <property type="evidence" value="ECO:0007669"/>
    <property type="project" value="UniProtKB-KW"/>
</dbReference>
<dbReference type="PANTHER" id="PTHR39452">
    <property type="entry name" value="CHEY-P PHOSPHATASE CHEX"/>
    <property type="match status" value="1"/>
</dbReference>
<dbReference type="CDD" id="cd17906">
    <property type="entry name" value="CheX"/>
    <property type="match status" value="1"/>
</dbReference>
<protein>
    <recommendedName>
        <fullName evidence="2">Chemotaxis phosphatase CheX-like domain-containing protein</fullName>
    </recommendedName>
</protein>
<evidence type="ECO:0000313" key="4">
    <source>
        <dbReference type="Proteomes" id="UP000178449"/>
    </source>
</evidence>
<dbReference type="EMBL" id="MFNE01000006">
    <property type="protein sequence ID" value="OGG96998.1"/>
    <property type="molecule type" value="Genomic_DNA"/>
</dbReference>
<evidence type="ECO:0000256" key="1">
    <source>
        <dbReference type="ARBA" id="ARBA00022500"/>
    </source>
</evidence>
<accession>A0A1F6GFW3</accession>
<dbReference type="Pfam" id="PF13690">
    <property type="entry name" value="CheX"/>
    <property type="match status" value="1"/>
</dbReference>
<reference evidence="3 4" key="1">
    <citation type="journal article" date="2016" name="Nat. Commun.">
        <title>Thousands of microbial genomes shed light on interconnected biogeochemical processes in an aquifer system.</title>
        <authorList>
            <person name="Anantharaman K."/>
            <person name="Brown C.T."/>
            <person name="Hug L.A."/>
            <person name="Sharon I."/>
            <person name="Castelle C.J."/>
            <person name="Probst A.J."/>
            <person name="Thomas B.C."/>
            <person name="Singh A."/>
            <person name="Wilkins M.J."/>
            <person name="Karaoz U."/>
            <person name="Brodie E.L."/>
            <person name="Williams K.H."/>
            <person name="Hubbard S.S."/>
            <person name="Banfield J.F."/>
        </authorList>
    </citation>
    <scope>NUCLEOTIDE SEQUENCE [LARGE SCALE GENOMIC DNA]</scope>
</reference>
<dbReference type="Proteomes" id="UP000178449">
    <property type="component" value="Unassembled WGS sequence"/>
</dbReference>
<dbReference type="AlphaFoldDB" id="A0A1F6GFW3"/>
<comment type="caution">
    <text evidence="3">The sequence shown here is derived from an EMBL/GenBank/DDBJ whole genome shotgun (WGS) entry which is preliminary data.</text>
</comment>
<sequence length="160" mass="17365">MKVEYINPFIIATKKVLSTMAFMESKPGRPALKEQGSKGALGDISAVIELTGESKGSIAISFTTDCILAVAQQMFGQEYKEIDAEIVDMVGEIVNMVSGEARRELAKLGFHFSAGIPTTARGPGHDINHYVSARVILIPFETKSGKYYIEAAFDAKQFLG</sequence>
<keyword evidence="1" id="KW-0145">Chemotaxis</keyword>
<dbReference type="InterPro" id="IPR038756">
    <property type="entry name" value="CheX-like"/>
</dbReference>
<dbReference type="STRING" id="1817772.A2527_02770"/>
<organism evidence="3 4">
    <name type="scientific">Candidatus Lambdaproteobacteria bacterium RIFOXYD2_FULL_50_16</name>
    <dbReference type="NCBI Taxonomy" id="1817772"/>
    <lineage>
        <taxon>Bacteria</taxon>
        <taxon>Pseudomonadati</taxon>
        <taxon>Pseudomonadota</taxon>
        <taxon>Candidatus Lambdaproteobacteria</taxon>
    </lineage>
</organism>
<evidence type="ECO:0000313" key="3">
    <source>
        <dbReference type="EMBL" id="OGG96998.1"/>
    </source>
</evidence>
<dbReference type="SUPFAM" id="SSF103039">
    <property type="entry name" value="CheC-like"/>
    <property type="match status" value="1"/>
</dbReference>
<dbReference type="Gene3D" id="3.40.1550.10">
    <property type="entry name" value="CheC-like"/>
    <property type="match status" value="1"/>
</dbReference>
<dbReference type="InterPro" id="IPR028976">
    <property type="entry name" value="CheC-like_sf"/>
</dbReference>
<dbReference type="PANTHER" id="PTHR39452:SF1">
    <property type="entry name" value="CHEY-P PHOSPHATASE CHEX"/>
    <property type="match status" value="1"/>
</dbReference>
<gene>
    <name evidence="3" type="ORF">A2527_02770</name>
</gene>
<name>A0A1F6GFW3_9PROT</name>
<evidence type="ECO:0000259" key="2">
    <source>
        <dbReference type="Pfam" id="PF13690"/>
    </source>
</evidence>
<dbReference type="InterPro" id="IPR028051">
    <property type="entry name" value="CheX-like_dom"/>
</dbReference>
<proteinExistence type="predicted"/>
<feature type="domain" description="Chemotaxis phosphatase CheX-like" evidence="2">
    <location>
        <begin position="44"/>
        <end position="141"/>
    </location>
</feature>